<comment type="subcellular location">
    <subcellularLocation>
        <location evidence="1">Membrane</location>
        <topology evidence="1">Multi-pass membrane protein</topology>
    </subcellularLocation>
</comment>
<dbReference type="Proteomes" id="UP000290572">
    <property type="component" value="Unassembled WGS sequence"/>
</dbReference>
<dbReference type="PANTHER" id="PTHR19282:SF561">
    <property type="entry name" value="TETRASPANIN"/>
    <property type="match status" value="1"/>
</dbReference>
<evidence type="ECO:0000256" key="2">
    <source>
        <dbReference type="ARBA" id="ARBA00022692"/>
    </source>
</evidence>
<proteinExistence type="predicted"/>
<dbReference type="SUPFAM" id="SSF48652">
    <property type="entry name" value="Tetraspanin"/>
    <property type="match status" value="2"/>
</dbReference>
<dbReference type="PRINTS" id="PR00259">
    <property type="entry name" value="TMFOUR"/>
</dbReference>
<evidence type="ECO:0000256" key="1">
    <source>
        <dbReference type="ARBA" id="ARBA00004141"/>
    </source>
</evidence>
<dbReference type="GO" id="GO:0005886">
    <property type="term" value="C:plasma membrane"/>
    <property type="evidence" value="ECO:0007669"/>
    <property type="project" value="TreeGrafter"/>
</dbReference>
<evidence type="ECO:0000256" key="3">
    <source>
        <dbReference type="ARBA" id="ARBA00022989"/>
    </source>
</evidence>
<feature type="transmembrane region" description="Helical" evidence="5">
    <location>
        <begin position="136"/>
        <end position="159"/>
    </location>
</feature>
<evidence type="ECO:0000313" key="6">
    <source>
        <dbReference type="EMBL" id="RXN32988.1"/>
    </source>
</evidence>
<accession>A0A498NMK4</accession>
<evidence type="ECO:0000256" key="4">
    <source>
        <dbReference type="ARBA" id="ARBA00023136"/>
    </source>
</evidence>
<evidence type="ECO:0000256" key="5">
    <source>
        <dbReference type="SAM" id="Phobius"/>
    </source>
</evidence>
<reference evidence="6 7" key="1">
    <citation type="submission" date="2018-03" db="EMBL/GenBank/DDBJ databases">
        <title>Draft genome sequence of Rohu Carp (Labeo rohita).</title>
        <authorList>
            <person name="Das P."/>
            <person name="Kushwaha B."/>
            <person name="Joshi C.G."/>
            <person name="Kumar D."/>
            <person name="Nagpure N.S."/>
            <person name="Sahoo L."/>
            <person name="Das S.P."/>
            <person name="Bit A."/>
            <person name="Patnaik S."/>
            <person name="Meher P.K."/>
            <person name="Jayasankar P."/>
            <person name="Koringa P.G."/>
            <person name="Patel N.V."/>
            <person name="Hinsu A.T."/>
            <person name="Kumar R."/>
            <person name="Pandey M."/>
            <person name="Agarwal S."/>
            <person name="Srivastava S."/>
            <person name="Singh M."/>
            <person name="Iquebal M.A."/>
            <person name="Jaiswal S."/>
            <person name="Angadi U.B."/>
            <person name="Kumar N."/>
            <person name="Raza M."/>
            <person name="Shah T.M."/>
            <person name="Rai A."/>
            <person name="Jena J.K."/>
        </authorList>
    </citation>
    <scope>NUCLEOTIDE SEQUENCE [LARGE SCALE GENOMIC DNA]</scope>
    <source>
        <strain evidence="6">DASCIFA01</strain>
        <tissue evidence="6">Testis</tissue>
    </source>
</reference>
<evidence type="ECO:0000313" key="7">
    <source>
        <dbReference type="Proteomes" id="UP000290572"/>
    </source>
</evidence>
<keyword evidence="3 5" id="KW-1133">Transmembrane helix</keyword>
<feature type="transmembrane region" description="Helical" evidence="5">
    <location>
        <begin position="166"/>
        <end position="190"/>
    </location>
</feature>
<dbReference type="EMBL" id="QBIY01011305">
    <property type="protein sequence ID" value="RXN32988.1"/>
    <property type="molecule type" value="Genomic_DNA"/>
</dbReference>
<feature type="transmembrane region" description="Helical" evidence="5">
    <location>
        <begin position="82"/>
        <end position="111"/>
    </location>
</feature>
<dbReference type="CDD" id="cd03156">
    <property type="entry name" value="uroplakin_I_like_LEL"/>
    <property type="match status" value="1"/>
</dbReference>
<gene>
    <name evidence="6" type="ORF">ROHU_015884</name>
</gene>
<dbReference type="PANTHER" id="PTHR19282">
    <property type="entry name" value="TETRASPANIN"/>
    <property type="match status" value="1"/>
</dbReference>
<sequence>MLMTFMGCCGAIHESKCMLLSLKCCGYINYTDFTGSLFESTTTLYPDVCCSSSLGCCTETAANNESVVGCFQALVNLIKDNAIVLAGVAFGIAALELAGAAILALGIWVAVDRVSLLGILENIEDAPPELAQLANIGYVLIGVGGFLALMGFLGCCGAIQENKCMLLSFFVIVLIIFLVEVAAAIVLVVFEPLVENILDKVEQAVAKSIKGKYGDDESFTSVWNNTMNELKCCGYKNYTDFTDSPFVSSSSLYPDTCCTNSSGLCTENAAAAESVVGCFRALVNLIEDNAILLAGVAFGIAALEIAAMVVSMILYKNRGK</sequence>
<keyword evidence="2 5" id="KW-0812">Transmembrane</keyword>
<name>A0A498NMK4_LABRO</name>
<dbReference type="AlphaFoldDB" id="A0A498NMK4"/>
<dbReference type="InterPro" id="IPR018499">
    <property type="entry name" value="Tetraspanin/Peripherin"/>
</dbReference>
<feature type="transmembrane region" description="Helical" evidence="5">
    <location>
        <begin position="290"/>
        <end position="315"/>
    </location>
</feature>
<keyword evidence="7" id="KW-1185">Reference proteome</keyword>
<comment type="caution">
    <text evidence="6">The sequence shown here is derived from an EMBL/GenBank/DDBJ whole genome shotgun (WGS) entry which is preliminary data.</text>
</comment>
<dbReference type="Pfam" id="PF00335">
    <property type="entry name" value="Tetraspanin"/>
    <property type="match status" value="1"/>
</dbReference>
<dbReference type="STRING" id="84645.A0A498NMK4"/>
<dbReference type="InterPro" id="IPR008952">
    <property type="entry name" value="Tetraspanin_EC2_sf"/>
</dbReference>
<dbReference type="Gene3D" id="1.10.1450.10">
    <property type="entry name" value="Tetraspanin"/>
    <property type="match status" value="1"/>
</dbReference>
<keyword evidence="4 5" id="KW-0472">Membrane</keyword>
<protein>
    <submittedName>
        <fullName evidence="6">Tetraspanin-1-like protein</fullName>
    </submittedName>
</protein>
<organism evidence="6 7">
    <name type="scientific">Labeo rohita</name>
    <name type="common">Indian major carp</name>
    <name type="synonym">Cyprinus rohita</name>
    <dbReference type="NCBI Taxonomy" id="84645"/>
    <lineage>
        <taxon>Eukaryota</taxon>
        <taxon>Metazoa</taxon>
        <taxon>Chordata</taxon>
        <taxon>Craniata</taxon>
        <taxon>Vertebrata</taxon>
        <taxon>Euteleostomi</taxon>
        <taxon>Actinopterygii</taxon>
        <taxon>Neopterygii</taxon>
        <taxon>Teleostei</taxon>
        <taxon>Ostariophysi</taxon>
        <taxon>Cypriniformes</taxon>
        <taxon>Cyprinidae</taxon>
        <taxon>Labeoninae</taxon>
        <taxon>Labeonini</taxon>
        <taxon>Labeo</taxon>
    </lineage>
</organism>